<dbReference type="Proteomes" id="UP000176944">
    <property type="component" value="Chromosome"/>
</dbReference>
<dbReference type="PROSITE" id="PS50075">
    <property type="entry name" value="CARRIER"/>
    <property type="match status" value="1"/>
</dbReference>
<accession>A0A9Q9SUW0</accession>
<dbReference type="PANTHER" id="PTHR45527:SF14">
    <property type="entry name" value="PLIPASTATIN SYNTHASE SUBUNIT B"/>
    <property type="match status" value="1"/>
</dbReference>
<dbReference type="SUPFAM" id="SSF53335">
    <property type="entry name" value="S-adenosyl-L-methionine-dependent methyltransferases"/>
    <property type="match status" value="1"/>
</dbReference>
<dbReference type="Gene3D" id="3.40.50.980">
    <property type="match status" value="2"/>
</dbReference>
<dbReference type="InterPro" id="IPR006162">
    <property type="entry name" value="Ppantetheine_attach_site"/>
</dbReference>
<dbReference type="SUPFAM" id="SSF52777">
    <property type="entry name" value="CoA-dependent acyltransferases"/>
    <property type="match status" value="2"/>
</dbReference>
<dbReference type="PANTHER" id="PTHR45527">
    <property type="entry name" value="NONRIBOSOMAL PEPTIDE SYNTHETASE"/>
    <property type="match status" value="1"/>
</dbReference>
<protein>
    <submittedName>
        <fullName evidence="6">Amino acid adenylation domain-containing protein</fullName>
    </submittedName>
</protein>
<dbReference type="SUPFAM" id="SSF47336">
    <property type="entry name" value="ACP-like"/>
    <property type="match status" value="1"/>
</dbReference>
<dbReference type="InterPro" id="IPR009081">
    <property type="entry name" value="PP-bd_ACP"/>
</dbReference>
<keyword evidence="4" id="KW-0677">Repeat</keyword>
<dbReference type="Gene3D" id="3.40.50.150">
    <property type="entry name" value="Vaccinia Virus protein VP39"/>
    <property type="match status" value="1"/>
</dbReference>
<dbReference type="GO" id="GO:0043041">
    <property type="term" value="P:amino acid activation for nonribosomal peptide biosynthetic process"/>
    <property type="evidence" value="ECO:0007669"/>
    <property type="project" value="TreeGrafter"/>
</dbReference>
<keyword evidence="3" id="KW-0597">Phosphoprotein</keyword>
<dbReference type="FunFam" id="2.30.38.10:FF:000001">
    <property type="entry name" value="Non-ribosomal peptide synthetase PvdI"/>
    <property type="match status" value="1"/>
</dbReference>
<dbReference type="FunFam" id="1.10.1200.10:FF:000005">
    <property type="entry name" value="Nonribosomal peptide synthetase 1"/>
    <property type="match status" value="1"/>
</dbReference>
<dbReference type="InterPro" id="IPR000873">
    <property type="entry name" value="AMP-dep_synth/lig_dom"/>
</dbReference>
<dbReference type="InterPro" id="IPR029058">
    <property type="entry name" value="AB_hydrolase_fold"/>
</dbReference>
<evidence type="ECO:0000256" key="2">
    <source>
        <dbReference type="ARBA" id="ARBA00022450"/>
    </source>
</evidence>
<dbReference type="Gene3D" id="3.30.559.30">
    <property type="entry name" value="Nonribosomal peptide synthetase, condensation domain"/>
    <property type="match status" value="1"/>
</dbReference>
<dbReference type="CDD" id="cd02440">
    <property type="entry name" value="AdoMet_MTases"/>
    <property type="match status" value="1"/>
</dbReference>
<dbReference type="InterPro" id="IPR044894">
    <property type="entry name" value="TubC_N_sf"/>
</dbReference>
<dbReference type="Pfam" id="PF08242">
    <property type="entry name" value="Methyltransf_12"/>
    <property type="match status" value="1"/>
</dbReference>
<dbReference type="Gene3D" id="3.40.50.1820">
    <property type="entry name" value="alpha/beta hydrolase"/>
    <property type="match status" value="1"/>
</dbReference>
<dbReference type="FunFam" id="3.40.50.980:FF:000001">
    <property type="entry name" value="Non-ribosomal peptide synthetase"/>
    <property type="match status" value="1"/>
</dbReference>
<reference evidence="6" key="2">
    <citation type="submission" date="2022-10" db="EMBL/GenBank/DDBJ databases">
        <authorList>
            <person name="Ngo T.-E."/>
        </authorList>
    </citation>
    <scope>NUCLEOTIDE SEQUENCE</scope>
    <source>
        <strain evidence="6">JHB</strain>
    </source>
</reference>
<dbReference type="InterPro" id="IPR013217">
    <property type="entry name" value="Methyltransf_12"/>
</dbReference>
<evidence type="ECO:0000256" key="4">
    <source>
        <dbReference type="ARBA" id="ARBA00022737"/>
    </source>
</evidence>
<dbReference type="Gene3D" id="3.30.559.10">
    <property type="entry name" value="Chloramphenicol acetyltransferase-like domain"/>
    <property type="match status" value="1"/>
</dbReference>
<dbReference type="GO" id="GO:0047527">
    <property type="term" value="F:2,3-dihydroxybenzoate-serine ligase activity"/>
    <property type="evidence" value="ECO:0007669"/>
    <property type="project" value="TreeGrafter"/>
</dbReference>
<evidence type="ECO:0000259" key="5">
    <source>
        <dbReference type="PROSITE" id="PS50075"/>
    </source>
</evidence>
<dbReference type="Gene3D" id="3.30.300.30">
    <property type="match status" value="2"/>
</dbReference>
<dbReference type="CDD" id="cd19531">
    <property type="entry name" value="LCL_NRPS-like"/>
    <property type="match status" value="1"/>
</dbReference>
<dbReference type="FunFam" id="3.30.559.10:FF:000012">
    <property type="entry name" value="Non-ribosomal peptide synthetase"/>
    <property type="match status" value="1"/>
</dbReference>
<dbReference type="PIRSF" id="PIRSF001617">
    <property type="entry name" value="Alpha-AR"/>
    <property type="match status" value="1"/>
</dbReference>
<dbReference type="PROSITE" id="PS00455">
    <property type="entry name" value="AMP_BINDING"/>
    <property type="match status" value="1"/>
</dbReference>
<dbReference type="InterPro" id="IPR041464">
    <property type="entry name" value="TubC_N"/>
</dbReference>
<dbReference type="SUPFAM" id="SSF56801">
    <property type="entry name" value="Acetyl-CoA synthetase-like"/>
    <property type="match status" value="1"/>
</dbReference>
<organism evidence="6">
    <name type="scientific">Moorena producens (strain JHB)</name>
    <dbReference type="NCBI Taxonomy" id="1454205"/>
    <lineage>
        <taxon>Bacteria</taxon>
        <taxon>Bacillati</taxon>
        <taxon>Cyanobacteriota</taxon>
        <taxon>Cyanophyceae</taxon>
        <taxon>Coleofasciculales</taxon>
        <taxon>Coleofasciculaceae</taxon>
        <taxon>Moorena</taxon>
    </lineage>
</organism>
<dbReference type="GO" id="GO:0009366">
    <property type="term" value="C:enterobactin synthetase complex"/>
    <property type="evidence" value="ECO:0007669"/>
    <property type="project" value="TreeGrafter"/>
</dbReference>
<dbReference type="PROSITE" id="PS00012">
    <property type="entry name" value="PHOSPHOPANTETHEINE"/>
    <property type="match status" value="1"/>
</dbReference>
<proteinExistence type="predicted"/>
<dbReference type="InterPro" id="IPR029063">
    <property type="entry name" value="SAM-dependent_MTases_sf"/>
</dbReference>
<dbReference type="FunFam" id="3.40.50.12780:FF:000012">
    <property type="entry name" value="Non-ribosomal peptide synthetase"/>
    <property type="match status" value="1"/>
</dbReference>
<sequence length="1563" mass="175519">MKTIEFVSYLQNLGVKLWIDGEQLRYRSPKEVITPELKQSIVERKADILKLLRKAQKNRQSDGASSIQPISREQVIPLSFAQQRLWFIEKMGLSSNAYNVPLTLNLVGKLDYVALQKSLNQIIARHETLRTTFSEINGTPVQIIQPPFELELPIIDIIGLTPSEATTKLQQLLQQENELSFNLEVDPPIRAQLFKLGTTEHILQITLHHIASDGWSVTVLPKELSAIYTATLLEKPSPLPSLPIQYADFAVWQRNYLLGVTLETQLSYWKQKLLDLPQLQLPIDHPRPAVETFNGAGIPINIPAALTSKVKQLTQKQGTTLFMTLLAAFKILMSRYSGQESIAVGTPIANRNRSEIEGLIGFFVNSLVMYTDLGGDPSFTEVLNRVKQTALEAYGHQDIPFEKLVQELQLERSLSQNPLFQVVFAVQQSEQMKPSFSLPNLEVELGWERWMGDQMTVRMDLELHLWPVGEEIKGFCAYNRDLFEAETMSRMLSHYQNLLSAAVETTERPISQLPLMTEPELDQILVEWNNTKIDYPTDKCIHQLFEEQVEKTPDAVAVVFEQQKLTYSQLNSKANQLAYYLQKLGVVPETLVGICVERSIEMVVGILAILKAGGAYVPLDPNYPTSRINYMVEDAQVSIILTQEKWQHHLPQTAAQVICLDPELPNTASSENLTVSITSEHQAYMMYTSGSTGKPKGVNIRHQGVVRLVKNTNYIELTEEDIFLQLAPISFDAATLEIWGSLLNGGTLVVMPPHQPSLGEIGAAIRENQVTTLWLSAGLFQLMVEEQLENLKSLKQLLAGGDVLSVTHVQKVLEKLPGCQLINGYGPTENTTFTCCFPVKADSNLEKSVPIGKPISNTQVYILDSNLQPVPIGVAGEIHIGGDGLARGYHNRSELTAEKFIPNPFEDSKVKIQKSKLYKTGDLARYLADGNIEFIGRIDHQVKVRGYRIETGEIEAVLNSSSQVKETVVVAIEDNPGNKSLVAYIVPETETTTNFNDELSETQVDSWQDIFNQQIYDQLSEVTDPLFNTRGWISNYDNQPIPVEQMCIWAGDIVTQVLAQKPESVWEIGCGTGMLLFQIAPQTQKYLGTDISKVSLEYIKQQIEQQPDKYGHVSLAQKRAEDMADVAPNSFDVVLLSSIVQYFPSVEYLLQVIEESIRVIKPGGMIFLGDIRSWPLMKEFHSSVQLYQATPSLSVEQLKLKIDRQMEQEKELLVSPELFVALKEKHPEITHVQIRLQRGTEHNELNKYRYSVLLHIEAKPASVIASTVESGKDMSYEEIETYLQQKQPESICLSGLVNGRVANDVGLVELLSQPEAKQNVQQLRQLLESKQVNGIDPERLYELSSNLGYSLELCWSAQEAPELMDGVFVRSELAKEGIVLTPLTQKSVAGGNWVNYGNHPLSSQLRKQLIPELREYLESRLPEYMVPSGLMVLSQLPLTPNGKVDRKALPVPDVASSVSTEYVAPQTETEKVLAEIWQEVLGIEKVGIHDNFFDLGGHSLMATKVVSRLRNTVQVELPISRLFENPTIKQLGADIDAIDDNAFLAERLETIYNNQEKLEEIEL</sequence>
<keyword evidence="2" id="KW-0596">Phosphopantetheine</keyword>
<gene>
    <name evidence="6" type="ORF">BJP36_39125</name>
</gene>
<dbReference type="Gene3D" id="2.30.38.10">
    <property type="entry name" value="Luciferase, Domain 3"/>
    <property type="match status" value="1"/>
</dbReference>
<dbReference type="GO" id="GO:0009239">
    <property type="term" value="P:enterobactin biosynthetic process"/>
    <property type="evidence" value="ECO:0007669"/>
    <property type="project" value="TreeGrafter"/>
</dbReference>
<feature type="domain" description="Carrier" evidence="5">
    <location>
        <begin position="1464"/>
        <end position="1539"/>
    </location>
</feature>
<dbReference type="InterPro" id="IPR045851">
    <property type="entry name" value="AMP-bd_C_sf"/>
</dbReference>
<evidence type="ECO:0000313" key="6">
    <source>
        <dbReference type="EMBL" id="WAN70077.1"/>
    </source>
</evidence>
<evidence type="ECO:0000256" key="3">
    <source>
        <dbReference type="ARBA" id="ARBA00022553"/>
    </source>
</evidence>
<dbReference type="SMART" id="SM00823">
    <property type="entry name" value="PKS_PP"/>
    <property type="match status" value="1"/>
</dbReference>
<dbReference type="InterPro" id="IPR020845">
    <property type="entry name" value="AMP-binding_CS"/>
</dbReference>
<dbReference type="GO" id="GO:0005829">
    <property type="term" value="C:cytosol"/>
    <property type="evidence" value="ECO:0007669"/>
    <property type="project" value="TreeGrafter"/>
</dbReference>
<dbReference type="InterPro" id="IPR036736">
    <property type="entry name" value="ACP-like_sf"/>
</dbReference>
<dbReference type="GO" id="GO:0008610">
    <property type="term" value="P:lipid biosynthetic process"/>
    <property type="evidence" value="ECO:0007669"/>
    <property type="project" value="UniProtKB-ARBA"/>
</dbReference>
<dbReference type="EMBL" id="CP017708">
    <property type="protein sequence ID" value="WAN70077.1"/>
    <property type="molecule type" value="Genomic_DNA"/>
</dbReference>
<dbReference type="Gene3D" id="1.10.10.1830">
    <property type="entry name" value="Non-ribosomal peptide synthase, adenylation domain"/>
    <property type="match status" value="1"/>
</dbReference>
<evidence type="ECO:0000256" key="1">
    <source>
        <dbReference type="ARBA" id="ARBA00001957"/>
    </source>
</evidence>
<dbReference type="InterPro" id="IPR001242">
    <property type="entry name" value="Condensation_dom"/>
</dbReference>
<dbReference type="NCBIfam" id="TIGR01733">
    <property type="entry name" value="AA-adenyl-dom"/>
    <property type="match status" value="1"/>
</dbReference>
<dbReference type="CDD" id="cd12117">
    <property type="entry name" value="A_NRPS_Srf_like"/>
    <property type="match status" value="1"/>
</dbReference>
<reference evidence="6" key="1">
    <citation type="journal article" date="2017" name="Proc. Natl. Acad. Sci. U.S.A.">
        <title>Comparative genomics uncovers the prolific and distinctive metabolic potential of the cyanobacterial genus Moorea.</title>
        <authorList>
            <person name="Leao T."/>
            <person name="Castelao G."/>
            <person name="Korobeynikov A."/>
            <person name="Monroe E.A."/>
            <person name="Podell S."/>
            <person name="Glukhov E."/>
            <person name="Allen E.E."/>
            <person name="Gerwick W.H."/>
            <person name="Gerwick L."/>
        </authorList>
    </citation>
    <scope>NUCLEOTIDE SEQUENCE</scope>
    <source>
        <strain evidence="6">JHB</strain>
    </source>
</reference>
<dbReference type="Pfam" id="PF00501">
    <property type="entry name" value="AMP-binding"/>
    <property type="match status" value="1"/>
</dbReference>
<dbReference type="Pfam" id="PF00550">
    <property type="entry name" value="PP-binding"/>
    <property type="match status" value="1"/>
</dbReference>
<dbReference type="InterPro" id="IPR020806">
    <property type="entry name" value="PKS_PP-bd"/>
</dbReference>
<dbReference type="InterPro" id="IPR010071">
    <property type="entry name" value="AA_adenyl_dom"/>
</dbReference>
<comment type="cofactor">
    <cofactor evidence="1">
        <name>pantetheine 4'-phosphate</name>
        <dbReference type="ChEBI" id="CHEBI:47942"/>
    </cofactor>
</comment>
<dbReference type="Pfam" id="PF18563">
    <property type="entry name" value="TubC_N"/>
    <property type="match status" value="1"/>
</dbReference>
<dbReference type="InterPro" id="IPR023213">
    <property type="entry name" value="CAT-like_dom_sf"/>
</dbReference>
<dbReference type="Pfam" id="PF00668">
    <property type="entry name" value="Condensation"/>
    <property type="match status" value="1"/>
</dbReference>
<dbReference type="GO" id="GO:0009403">
    <property type="term" value="P:toxin biosynthetic process"/>
    <property type="evidence" value="ECO:0007669"/>
    <property type="project" value="UniProtKB-ARBA"/>
</dbReference>
<name>A0A9Q9SUW0_MOOP1</name>
<dbReference type="GO" id="GO:0031177">
    <property type="term" value="F:phosphopantetheine binding"/>
    <property type="evidence" value="ECO:0007669"/>
    <property type="project" value="InterPro"/>
</dbReference>